<organism evidence="1 2">
    <name type="scientific">Yersinia enterocolitica subsp. palearctica serotype O:3 (strain DSM 13030 / CIP 106945 / Y11)</name>
    <dbReference type="NCBI Taxonomy" id="930944"/>
    <lineage>
        <taxon>Bacteria</taxon>
        <taxon>Pseudomonadati</taxon>
        <taxon>Pseudomonadota</taxon>
        <taxon>Gammaproteobacteria</taxon>
        <taxon>Enterobacterales</taxon>
        <taxon>Yersiniaceae</taxon>
        <taxon>Yersinia</taxon>
    </lineage>
</organism>
<dbReference type="KEGG" id="yey:Y11_29851"/>
<evidence type="ECO:0000313" key="2">
    <source>
        <dbReference type="Proteomes" id="UP000008084"/>
    </source>
</evidence>
<dbReference type="HOGENOM" id="CLU_3190887_0_0_6"/>
<dbReference type="EMBL" id="FR729477">
    <property type="protein sequence ID" value="CBY29545.1"/>
    <property type="molecule type" value="Genomic_DNA"/>
</dbReference>
<dbReference type="PATRIC" id="fig|930944.6.peg.2969"/>
<dbReference type="Proteomes" id="UP000008084">
    <property type="component" value="Chromosome"/>
</dbReference>
<evidence type="ECO:0000313" key="1">
    <source>
        <dbReference type="EMBL" id="CBY29545.1"/>
    </source>
</evidence>
<protein>
    <submittedName>
        <fullName evidence="1">Uncharacterized protein</fullName>
    </submittedName>
</protein>
<proteinExistence type="predicted"/>
<sequence>MRFGREFTATIARLPCQRFNFFSQYKQTYTLRLFGYKYIVLYYFLT</sequence>
<name>A0A0H3NW41_YERE1</name>
<dbReference type="AlphaFoldDB" id="A0A0H3NW41"/>
<gene>
    <name evidence="1" type="ordered locus">Y11_29851</name>
</gene>
<accession>A0A0H3NW41</accession>
<reference evidence="1 2" key="1">
    <citation type="journal article" date="2011" name="J. Bacteriol.">
        <title>Complete genome sequence of Yersinia enterocolitica subsp. palearctica serogroup O:3.</title>
        <authorList>
            <person name="Batzilla J."/>
            <person name="Hoper D."/>
            <person name="Antonenka U."/>
            <person name="Heesemann J."/>
            <person name="Rakin A."/>
        </authorList>
    </citation>
    <scope>NUCLEOTIDE SEQUENCE [LARGE SCALE GENOMIC DNA]</scope>
    <source>
        <strain evidence="2">DSM 13030 / CIP 106945 / Y11</strain>
    </source>
</reference>